<proteinExistence type="predicted"/>
<dbReference type="RefSeq" id="WP_251872211.1">
    <property type="nucleotide sequence ID" value="NZ_CP098755.1"/>
</dbReference>
<evidence type="ECO:0000313" key="1">
    <source>
        <dbReference type="EMBL" id="USG65104.1"/>
    </source>
</evidence>
<accession>A0ABY4WID0</accession>
<dbReference type="Proteomes" id="UP001056500">
    <property type="component" value="Chromosome"/>
</dbReference>
<organism evidence="1 2">
    <name type="scientific">Brevibacillus ruminantium</name>
    <dbReference type="NCBI Taxonomy" id="2950604"/>
    <lineage>
        <taxon>Bacteria</taxon>
        <taxon>Bacillati</taxon>
        <taxon>Bacillota</taxon>
        <taxon>Bacilli</taxon>
        <taxon>Bacillales</taxon>
        <taxon>Paenibacillaceae</taxon>
        <taxon>Brevibacillus</taxon>
    </lineage>
</organism>
<sequence>MAMRNLLVYIGKQYDPIRARDLDKLDDVGLNHITLEVGLGSNKFRYDDDRHNRSIVDFCINGVESFFREYAKSVFQPWVWVGLPQYELTERTVTKERDLYRYYRDYIDGVRERLEAIGRWEDVRGFYYSMEAVQPIQEKISETSPTSTPSVRLMNDISYHIHNQAGRYGNQFLWCPYYGYGSYQSNIIHNLGVIANRTNIFDHILVQPQYYFRPAVKENVNAVRNSVTDRNWDQEGEIVDLNGNPVAGGRRASASASIGVVMEINVEYFSEPDYADRYNYYDRRFTRFLQPRSDTPFTFYAGQLSSVLEKKPGGSLDRIIKAFYDQRKNF</sequence>
<keyword evidence="2" id="KW-1185">Reference proteome</keyword>
<evidence type="ECO:0008006" key="3">
    <source>
        <dbReference type="Google" id="ProtNLM"/>
    </source>
</evidence>
<evidence type="ECO:0000313" key="2">
    <source>
        <dbReference type="Proteomes" id="UP001056500"/>
    </source>
</evidence>
<name>A0ABY4WID0_9BACL</name>
<reference evidence="1" key="1">
    <citation type="submission" date="2022-06" db="EMBL/GenBank/DDBJ databases">
        <title>Genome sequencing of Brevibacillus sp. BB3-R1.</title>
        <authorList>
            <person name="Heo J."/>
            <person name="Lee D."/>
            <person name="Won M."/>
            <person name="Han B.-H."/>
            <person name="Hong S.-B."/>
            <person name="Kwon S.-W."/>
        </authorList>
    </citation>
    <scope>NUCLEOTIDE SEQUENCE</scope>
    <source>
        <strain evidence="1">BB3-R1</strain>
    </source>
</reference>
<gene>
    <name evidence="1" type="ORF">NDK47_23765</name>
</gene>
<protein>
    <recommendedName>
        <fullName evidence="3">DUF4855 domain-containing protein</fullName>
    </recommendedName>
</protein>
<dbReference type="EMBL" id="CP098755">
    <property type="protein sequence ID" value="USG65104.1"/>
    <property type="molecule type" value="Genomic_DNA"/>
</dbReference>